<keyword evidence="1" id="KW-0812">Transmembrane</keyword>
<dbReference type="EMBL" id="RFFL01000023">
    <property type="protein sequence ID" value="RMH96471.1"/>
    <property type="molecule type" value="Genomic_DNA"/>
</dbReference>
<dbReference type="InterPro" id="IPR012667">
    <property type="entry name" value="CbtB_put"/>
</dbReference>
<reference evidence="2 3" key="1">
    <citation type="submission" date="2018-10" db="EMBL/GenBank/DDBJ databases">
        <title>Pseudomonas sp. GL14 genome.</title>
        <authorList>
            <person name="Peng J."/>
            <person name="Liu Z.-P."/>
        </authorList>
    </citation>
    <scope>NUCLEOTIDE SEQUENCE [LARGE SCALE GENOMIC DNA]</scope>
    <source>
        <strain evidence="2 3">GL14</strain>
    </source>
</reference>
<evidence type="ECO:0000313" key="3">
    <source>
        <dbReference type="Proteomes" id="UP000269134"/>
    </source>
</evidence>
<keyword evidence="1" id="KW-0472">Membrane</keyword>
<dbReference type="Proteomes" id="UP000269134">
    <property type="component" value="Unassembled WGS sequence"/>
</dbReference>
<keyword evidence="1" id="KW-1133">Transmembrane helix</keyword>
<evidence type="ECO:0000256" key="1">
    <source>
        <dbReference type="SAM" id="Phobius"/>
    </source>
</evidence>
<gene>
    <name evidence="2" type="ORF">EA795_19910</name>
</gene>
<dbReference type="RefSeq" id="WP_122079107.1">
    <property type="nucleotide sequence ID" value="NZ_RFFL01000023.1"/>
</dbReference>
<feature type="transmembrane region" description="Helical" evidence="1">
    <location>
        <begin position="20"/>
        <end position="38"/>
    </location>
</feature>
<accession>A0ABX9UV14</accession>
<dbReference type="GeneID" id="84611300"/>
<evidence type="ECO:0000313" key="2">
    <source>
        <dbReference type="EMBL" id="RMH96471.1"/>
    </source>
</evidence>
<dbReference type="NCBIfam" id="TIGR02459">
    <property type="entry name" value="CbtB"/>
    <property type="match status" value="1"/>
</dbReference>
<sequence length="61" mass="6520">MITRTLPSSSAASLPISQRLLIAAGSVLLGATLIYFAGFSHMELVHNAAHDTRHSAAFPYH</sequence>
<name>A0ABX9UV14_9GAMM</name>
<organism evidence="2 3">
    <name type="scientific">Stutzerimonas nitrititolerans</name>
    <dbReference type="NCBI Taxonomy" id="2482751"/>
    <lineage>
        <taxon>Bacteria</taxon>
        <taxon>Pseudomonadati</taxon>
        <taxon>Pseudomonadota</taxon>
        <taxon>Gammaproteobacteria</taxon>
        <taxon>Pseudomonadales</taxon>
        <taxon>Pseudomonadaceae</taxon>
        <taxon>Stutzerimonas</taxon>
    </lineage>
</organism>
<keyword evidence="3" id="KW-1185">Reference proteome</keyword>
<dbReference type="Pfam" id="PF09489">
    <property type="entry name" value="CbtB"/>
    <property type="match status" value="1"/>
</dbReference>
<proteinExistence type="predicted"/>
<comment type="caution">
    <text evidence="2">The sequence shown here is derived from an EMBL/GenBank/DDBJ whole genome shotgun (WGS) entry which is preliminary data.</text>
</comment>
<protein>
    <submittedName>
        <fullName evidence="2">CbtB-domain containing protein</fullName>
    </submittedName>
</protein>